<dbReference type="GO" id="GO:0015791">
    <property type="term" value="P:polyol transmembrane transport"/>
    <property type="evidence" value="ECO:0007669"/>
    <property type="project" value="UniProtKB-ARBA"/>
</dbReference>
<evidence type="ECO:0000256" key="5">
    <source>
        <dbReference type="ARBA" id="ARBA00022989"/>
    </source>
</evidence>
<comment type="caution">
    <text evidence="10">The sequence shown here is derived from an EMBL/GenBank/DDBJ whole genome shotgun (WGS) entry which is preliminary data.</text>
</comment>
<dbReference type="InterPro" id="IPR020846">
    <property type="entry name" value="MFS_dom"/>
</dbReference>
<dbReference type="FunFam" id="1.20.1250.20:FF:000474">
    <property type="entry name" value="Sugar transporter, putative"/>
    <property type="match status" value="1"/>
</dbReference>
<evidence type="ECO:0000256" key="4">
    <source>
        <dbReference type="ARBA" id="ARBA00022692"/>
    </source>
</evidence>
<feature type="transmembrane region" description="Helical" evidence="8">
    <location>
        <begin position="499"/>
        <end position="519"/>
    </location>
</feature>
<evidence type="ECO:0000256" key="8">
    <source>
        <dbReference type="SAM" id="Phobius"/>
    </source>
</evidence>
<dbReference type="Pfam" id="PF00083">
    <property type="entry name" value="Sugar_tr"/>
    <property type="match status" value="1"/>
</dbReference>
<feature type="transmembrane region" description="Helical" evidence="8">
    <location>
        <begin position="531"/>
        <end position="550"/>
    </location>
</feature>
<protein>
    <recommendedName>
        <fullName evidence="9">Major facilitator superfamily (MFS) profile domain-containing protein</fullName>
    </recommendedName>
</protein>
<accession>A0A370TKE9</accession>
<feature type="transmembrane region" description="Helical" evidence="8">
    <location>
        <begin position="368"/>
        <end position="388"/>
    </location>
</feature>
<feature type="transmembrane region" description="Helical" evidence="8">
    <location>
        <begin position="153"/>
        <end position="175"/>
    </location>
</feature>
<evidence type="ECO:0000259" key="9">
    <source>
        <dbReference type="PROSITE" id="PS50850"/>
    </source>
</evidence>
<dbReference type="PROSITE" id="PS50850">
    <property type="entry name" value="MFS"/>
    <property type="match status" value="1"/>
</dbReference>
<feature type="domain" description="Major facilitator superfamily (MFS) profile" evidence="9">
    <location>
        <begin position="120"/>
        <end position="554"/>
    </location>
</feature>
<dbReference type="OrthoDB" id="5290825at2759"/>
<organism evidence="10 11">
    <name type="scientific">Venustampulla echinocandica</name>
    <dbReference type="NCBI Taxonomy" id="2656787"/>
    <lineage>
        <taxon>Eukaryota</taxon>
        <taxon>Fungi</taxon>
        <taxon>Dikarya</taxon>
        <taxon>Ascomycota</taxon>
        <taxon>Pezizomycotina</taxon>
        <taxon>Leotiomycetes</taxon>
        <taxon>Helotiales</taxon>
        <taxon>Pleuroascaceae</taxon>
        <taxon>Venustampulla</taxon>
    </lineage>
</organism>
<dbReference type="EMBL" id="NPIC01000005">
    <property type="protein sequence ID" value="RDL36002.1"/>
    <property type="molecule type" value="Genomic_DNA"/>
</dbReference>
<evidence type="ECO:0000256" key="6">
    <source>
        <dbReference type="ARBA" id="ARBA00023136"/>
    </source>
</evidence>
<sequence>MSHSPSPSMSKTTKDTFQHVEDKALAESYINVGTDYANNVNAKIRNPLAGIPKPELLADVAAFCKKAGLDDKVSVFQKGALVAQNPDGFEDIEELEEDDKIPIRREKTHKWHLPWALYFSVAVCSLGSAIQGWDNTGANGANLSFPLEFGIENNTWLVGFVNAAPGISGLMSTWVADPMNNWVGRRGVIFITGLFVIFPVLGQAFTHNWWSLLICRLLMGFGMGIKTTTIPIMTSEIVPAVIRGGLVMSFQLFVALGILIGFCSNLVFYRVGDLAWRYQLAAAFAPAVPIVILIWFCPESPRWLLKKHRYSDSFRSFCRLRNSEVIAARDLYYAYCQVIEEEHAFGGTTLLRRAKEIFTIPRIRRANLGGAIVMIAQQFSGINIMSFYSSTIFKEAGSNTLQTLLSSFGFGLVNFIFAFPAIWTIDTFGRRNLLLFTFPNMAWCLIAGGCCFLLPTENSARLPLIAFFIYLFTALYSPGIGPVPNVYASECFPLSHREIGVGFSIFINNTLSSILGLTFPSILSGMGPTGAFGFYAGLNMLAFVIIFFFLPETKQRTLEELDYIFGVPTRRHAAYQTRTWLPWFIKRYVFFQRNAHLEPLYHLEGFSQGTAVEHMAVH</sequence>
<dbReference type="InterPro" id="IPR036259">
    <property type="entry name" value="MFS_trans_sf"/>
</dbReference>
<feature type="transmembrane region" description="Helical" evidence="8">
    <location>
        <begin position="408"/>
        <end position="426"/>
    </location>
</feature>
<dbReference type="GO" id="GO:0015798">
    <property type="term" value="P:myo-inositol transport"/>
    <property type="evidence" value="ECO:0007669"/>
    <property type="project" value="UniProtKB-ARBA"/>
</dbReference>
<comment type="subcellular location">
    <subcellularLocation>
        <location evidence="1">Membrane</location>
        <topology evidence="1">Multi-pass membrane protein</topology>
    </subcellularLocation>
</comment>
<dbReference type="Proteomes" id="UP000254866">
    <property type="component" value="Unassembled WGS sequence"/>
</dbReference>
<comment type="similarity">
    <text evidence="2 7">Belongs to the major facilitator superfamily. Sugar transporter (TC 2.A.1.1) family.</text>
</comment>
<evidence type="ECO:0000256" key="1">
    <source>
        <dbReference type="ARBA" id="ARBA00004141"/>
    </source>
</evidence>
<keyword evidence="4 8" id="KW-0812">Transmembrane</keyword>
<dbReference type="RefSeq" id="XP_031868658.1">
    <property type="nucleotide sequence ID" value="XM_032015237.1"/>
</dbReference>
<feature type="transmembrane region" description="Helical" evidence="8">
    <location>
        <begin position="245"/>
        <end position="269"/>
    </location>
</feature>
<dbReference type="PRINTS" id="PR00171">
    <property type="entry name" value="SUGRTRNSPORT"/>
</dbReference>
<evidence type="ECO:0000256" key="3">
    <source>
        <dbReference type="ARBA" id="ARBA00022448"/>
    </source>
</evidence>
<keyword evidence="5 8" id="KW-1133">Transmembrane helix</keyword>
<feature type="transmembrane region" description="Helical" evidence="8">
    <location>
        <begin position="113"/>
        <end position="133"/>
    </location>
</feature>
<feature type="transmembrane region" description="Helical" evidence="8">
    <location>
        <begin position="211"/>
        <end position="233"/>
    </location>
</feature>
<dbReference type="PANTHER" id="PTHR48020:SF4">
    <property type="entry name" value="SYMPORT, PUTATIVE (AFU_ORTHOLOGUE AFUA_3G11790)-RELATED"/>
    <property type="match status" value="1"/>
</dbReference>
<keyword evidence="6 8" id="KW-0472">Membrane</keyword>
<keyword evidence="11" id="KW-1185">Reference proteome</keyword>
<evidence type="ECO:0000256" key="7">
    <source>
        <dbReference type="RuleBase" id="RU003346"/>
    </source>
</evidence>
<feature type="transmembrane region" description="Helical" evidence="8">
    <location>
        <begin position="433"/>
        <end position="455"/>
    </location>
</feature>
<evidence type="ECO:0000313" key="10">
    <source>
        <dbReference type="EMBL" id="RDL36002.1"/>
    </source>
</evidence>
<dbReference type="InterPro" id="IPR003663">
    <property type="entry name" value="Sugar/inositol_transpt"/>
</dbReference>
<name>A0A370TKE9_9HELO</name>
<evidence type="ECO:0000256" key="2">
    <source>
        <dbReference type="ARBA" id="ARBA00010992"/>
    </source>
</evidence>
<dbReference type="GO" id="GO:0016020">
    <property type="term" value="C:membrane"/>
    <property type="evidence" value="ECO:0007669"/>
    <property type="project" value="UniProtKB-SubCell"/>
</dbReference>
<gene>
    <name evidence="10" type="ORF">BP5553_06614</name>
</gene>
<feature type="transmembrane region" description="Helical" evidence="8">
    <location>
        <begin position="187"/>
        <end position="205"/>
    </location>
</feature>
<reference evidence="10 11" key="1">
    <citation type="journal article" date="2018" name="IMA Fungus">
        <title>IMA Genome-F 9: Draft genome sequence of Annulohypoxylon stygium, Aspergillus mulundensis, Berkeleyomyces basicola (syn. Thielaviopsis basicola), Ceratocystis smalleyi, two Cercospora beticola strains, Coleophoma cylindrospora, Fusarium fracticaudum, Phialophora cf. hyalina, and Morchella septimelata.</title>
        <authorList>
            <person name="Wingfield B.D."/>
            <person name="Bills G.F."/>
            <person name="Dong Y."/>
            <person name="Huang W."/>
            <person name="Nel W.J."/>
            <person name="Swalarsk-Parry B.S."/>
            <person name="Vaghefi N."/>
            <person name="Wilken P.M."/>
            <person name="An Z."/>
            <person name="de Beer Z.W."/>
            <person name="De Vos L."/>
            <person name="Chen L."/>
            <person name="Duong T.A."/>
            <person name="Gao Y."/>
            <person name="Hammerbacher A."/>
            <person name="Kikkert J.R."/>
            <person name="Li Y."/>
            <person name="Li H."/>
            <person name="Li K."/>
            <person name="Li Q."/>
            <person name="Liu X."/>
            <person name="Ma X."/>
            <person name="Naidoo K."/>
            <person name="Pethybridge S.J."/>
            <person name="Sun J."/>
            <person name="Steenkamp E.T."/>
            <person name="van der Nest M.A."/>
            <person name="van Wyk S."/>
            <person name="Wingfield M.J."/>
            <person name="Xiong C."/>
            <person name="Yue Q."/>
            <person name="Zhang X."/>
        </authorList>
    </citation>
    <scope>NUCLEOTIDE SEQUENCE [LARGE SCALE GENOMIC DNA]</scope>
    <source>
        <strain evidence="10 11">BP 5553</strain>
    </source>
</reference>
<dbReference type="InterPro" id="IPR005828">
    <property type="entry name" value="MFS_sugar_transport-like"/>
</dbReference>
<feature type="transmembrane region" description="Helical" evidence="8">
    <location>
        <begin position="275"/>
        <end position="297"/>
    </location>
</feature>
<evidence type="ECO:0000313" key="11">
    <source>
        <dbReference type="Proteomes" id="UP000254866"/>
    </source>
</evidence>
<dbReference type="AlphaFoldDB" id="A0A370TKE9"/>
<dbReference type="NCBIfam" id="TIGR00879">
    <property type="entry name" value="SP"/>
    <property type="match status" value="1"/>
</dbReference>
<dbReference type="InterPro" id="IPR050814">
    <property type="entry name" value="Myo-inositol_Transporter"/>
</dbReference>
<feature type="transmembrane region" description="Helical" evidence="8">
    <location>
        <begin position="467"/>
        <end position="487"/>
    </location>
</feature>
<dbReference type="SUPFAM" id="SSF103473">
    <property type="entry name" value="MFS general substrate transporter"/>
    <property type="match status" value="1"/>
</dbReference>
<dbReference type="Gene3D" id="1.20.1250.20">
    <property type="entry name" value="MFS general substrate transporter like domains"/>
    <property type="match status" value="1"/>
</dbReference>
<dbReference type="GeneID" id="43599463"/>
<dbReference type="PANTHER" id="PTHR48020">
    <property type="entry name" value="PROTON MYO-INOSITOL COTRANSPORTER"/>
    <property type="match status" value="1"/>
</dbReference>
<proteinExistence type="inferred from homology"/>
<keyword evidence="3 7" id="KW-0813">Transport</keyword>
<dbReference type="GO" id="GO:0022857">
    <property type="term" value="F:transmembrane transporter activity"/>
    <property type="evidence" value="ECO:0007669"/>
    <property type="project" value="InterPro"/>
</dbReference>